<dbReference type="WBParaSite" id="HCON_00163490-00001">
    <property type="protein sequence ID" value="HCON_00163490-00001"/>
    <property type="gene ID" value="HCON_00163490"/>
</dbReference>
<feature type="region of interest" description="Disordered" evidence="1">
    <location>
        <begin position="83"/>
        <end position="108"/>
    </location>
</feature>
<keyword evidence="2" id="KW-1185">Reference proteome</keyword>
<accession>A0A7I4YYC5</accession>
<evidence type="ECO:0000256" key="1">
    <source>
        <dbReference type="SAM" id="MobiDB-lite"/>
    </source>
</evidence>
<evidence type="ECO:0000313" key="2">
    <source>
        <dbReference type="Proteomes" id="UP000025227"/>
    </source>
</evidence>
<sequence>MRSAPEATICSSKPKCPRAKLRGRDHFRDDLARMNSRSKIDGNALLQRRAAIYHRSTSTPLQRASINKACRIAVRESIHRYEDTRHEDRRMGGRTRHMSDKAEKGTWAGPRLSGLLEIGVPRNH</sequence>
<name>A0A7I4YYC5_HAECO</name>
<evidence type="ECO:0000313" key="3">
    <source>
        <dbReference type="WBParaSite" id="HCON_00163490-00001"/>
    </source>
</evidence>
<proteinExistence type="predicted"/>
<dbReference type="Proteomes" id="UP000025227">
    <property type="component" value="Unplaced"/>
</dbReference>
<reference evidence="3" key="1">
    <citation type="submission" date="2020-12" db="UniProtKB">
        <authorList>
            <consortium name="WormBaseParasite"/>
        </authorList>
    </citation>
    <scope>IDENTIFICATION</scope>
    <source>
        <strain evidence="3">MHco3</strain>
    </source>
</reference>
<organism evidence="2 3">
    <name type="scientific">Haemonchus contortus</name>
    <name type="common">Barber pole worm</name>
    <dbReference type="NCBI Taxonomy" id="6289"/>
    <lineage>
        <taxon>Eukaryota</taxon>
        <taxon>Metazoa</taxon>
        <taxon>Ecdysozoa</taxon>
        <taxon>Nematoda</taxon>
        <taxon>Chromadorea</taxon>
        <taxon>Rhabditida</taxon>
        <taxon>Rhabditina</taxon>
        <taxon>Rhabditomorpha</taxon>
        <taxon>Strongyloidea</taxon>
        <taxon>Trichostrongylidae</taxon>
        <taxon>Haemonchus</taxon>
    </lineage>
</organism>
<dbReference type="OrthoDB" id="10579422at2759"/>
<dbReference type="AlphaFoldDB" id="A0A7I4YYC5"/>
<feature type="compositionally biased region" description="Basic and acidic residues" evidence="1">
    <location>
        <begin position="83"/>
        <end position="104"/>
    </location>
</feature>
<protein>
    <submittedName>
        <fullName evidence="3">Transposase</fullName>
    </submittedName>
</protein>